<dbReference type="STRING" id="35608.A0A2U1QAQ0"/>
<accession>A0A2U1QAQ0</accession>
<dbReference type="AlphaFoldDB" id="A0A2U1QAQ0"/>
<name>A0A2U1QAQ0_ARTAN</name>
<dbReference type="SUPFAM" id="SSF52540">
    <property type="entry name" value="P-loop containing nucleoside triphosphate hydrolases"/>
    <property type="match status" value="1"/>
</dbReference>
<comment type="caution">
    <text evidence="5">The sequence shown here is derived from an EMBL/GenBank/DDBJ whole genome shotgun (WGS) entry which is preliminary data.</text>
</comment>
<keyword evidence="3" id="KW-0812">Transmembrane</keyword>
<dbReference type="InterPro" id="IPR010488">
    <property type="entry name" value="Zeta_toxin_domain"/>
</dbReference>
<evidence type="ECO:0000313" key="5">
    <source>
        <dbReference type="EMBL" id="PWA95084.1"/>
    </source>
</evidence>
<dbReference type="GO" id="GO:0016301">
    <property type="term" value="F:kinase activity"/>
    <property type="evidence" value="ECO:0007669"/>
    <property type="project" value="InterPro"/>
</dbReference>
<dbReference type="InterPro" id="IPR027417">
    <property type="entry name" value="P-loop_NTPase"/>
</dbReference>
<keyword evidence="3" id="KW-1133">Transmembrane helix</keyword>
<dbReference type="Proteomes" id="UP000245207">
    <property type="component" value="Unassembled WGS sequence"/>
</dbReference>
<dbReference type="OrthoDB" id="10267859at2759"/>
<dbReference type="Gene3D" id="3.40.50.300">
    <property type="entry name" value="P-loop containing nucleotide triphosphate hydrolases"/>
    <property type="match status" value="1"/>
</dbReference>
<evidence type="ECO:0000259" key="4">
    <source>
        <dbReference type="Pfam" id="PF06414"/>
    </source>
</evidence>
<dbReference type="PANTHER" id="PTHR31153:SF22">
    <property type="entry name" value="P-LOOP CONTAINING NUCLEOSIDE TRIPHOSPHATE HYDROLASES SUPERFAMILY PROTEIN-RELATED"/>
    <property type="match status" value="1"/>
</dbReference>
<evidence type="ECO:0000256" key="1">
    <source>
        <dbReference type="ARBA" id="ARBA00022741"/>
    </source>
</evidence>
<evidence type="ECO:0000313" key="6">
    <source>
        <dbReference type="Proteomes" id="UP000245207"/>
    </source>
</evidence>
<sequence length="547" mass="62443">MSISLALNFIFLQLSDPKISPSPSPSPATHVETSNMDKFEDTASEIKDFLTSKIFSSFDIDDDNQPTYAQIIVASSIALIIIFAMHIWFRRGGSNKIMPWIRVSKSRQPLKLEKFHDYVARQMGFHDQRQCPYLCKLASDYIRKEEGCEEDMFSFFGDDPQADSLFIKLVEEFERCILSYFAFHWSHASFMISQVLGPDGHEPKKKLKNIVMQATREQRFERVTKNLKVARVFTTLLEEMKAIGLVTADDSQCTDVMVPMDHKDRSPLLLFMGGGMGAGKSTVLKDLLKEPFWAGASANAVVIEADAFKESDVHQSSTDAASSLLVTALNEGRDVIMDGTLSWVPFVVQTITMARNVHRKRYRMGPGYKVNKDGSVIENYWEQLEEESELIDGSQKRRPYRIELVGVVCDPYLAVIRGIRRAIMCRRAVRVRSQLISHKRFANAFMTYCQLVDNARLYLTNALEGPPKLIGWKDKEKTLLVDPDEIKVLKTIERLNEAADSIYELYKQPNPENDIGEVWKDIVMSPERVFIQKELKYAIQKAEVMKD</sequence>
<keyword evidence="3" id="KW-0472">Membrane</keyword>
<dbReference type="PANTHER" id="PTHR31153">
    <property type="entry name" value="CALMODULIN CALCIUM-DEPENDENT NAD KINASE"/>
    <property type="match status" value="1"/>
</dbReference>
<dbReference type="GO" id="GO:0005524">
    <property type="term" value="F:ATP binding"/>
    <property type="evidence" value="ECO:0007669"/>
    <property type="project" value="UniProtKB-KW"/>
</dbReference>
<protein>
    <submittedName>
        <fullName evidence="5">P-loop containing nucleoside triphosphate hydrolases superfamily protein</fullName>
    </submittedName>
</protein>
<dbReference type="Pfam" id="PF06414">
    <property type="entry name" value="Zeta_toxin"/>
    <property type="match status" value="1"/>
</dbReference>
<organism evidence="5 6">
    <name type="scientific">Artemisia annua</name>
    <name type="common">Sweet wormwood</name>
    <dbReference type="NCBI Taxonomy" id="35608"/>
    <lineage>
        <taxon>Eukaryota</taxon>
        <taxon>Viridiplantae</taxon>
        <taxon>Streptophyta</taxon>
        <taxon>Embryophyta</taxon>
        <taxon>Tracheophyta</taxon>
        <taxon>Spermatophyta</taxon>
        <taxon>Magnoliopsida</taxon>
        <taxon>eudicotyledons</taxon>
        <taxon>Gunneridae</taxon>
        <taxon>Pentapetalae</taxon>
        <taxon>asterids</taxon>
        <taxon>campanulids</taxon>
        <taxon>Asterales</taxon>
        <taxon>Asteraceae</taxon>
        <taxon>Asteroideae</taxon>
        <taxon>Anthemideae</taxon>
        <taxon>Artemisiinae</taxon>
        <taxon>Artemisia</taxon>
    </lineage>
</organism>
<evidence type="ECO:0000256" key="2">
    <source>
        <dbReference type="ARBA" id="ARBA00022840"/>
    </source>
</evidence>
<evidence type="ECO:0000256" key="3">
    <source>
        <dbReference type="SAM" id="Phobius"/>
    </source>
</evidence>
<proteinExistence type="predicted"/>
<dbReference type="GO" id="GO:0016787">
    <property type="term" value="F:hydrolase activity"/>
    <property type="evidence" value="ECO:0007669"/>
    <property type="project" value="UniProtKB-KW"/>
</dbReference>
<keyword evidence="6" id="KW-1185">Reference proteome</keyword>
<dbReference type="InterPro" id="IPR044802">
    <property type="entry name" value="NADKc-like"/>
</dbReference>
<dbReference type="EMBL" id="PKPP01000266">
    <property type="protein sequence ID" value="PWA95084.1"/>
    <property type="molecule type" value="Genomic_DNA"/>
</dbReference>
<feature type="domain" description="Zeta toxin" evidence="4">
    <location>
        <begin position="262"/>
        <end position="343"/>
    </location>
</feature>
<keyword evidence="1" id="KW-0547">Nucleotide-binding</keyword>
<feature type="transmembrane region" description="Helical" evidence="3">
    <location>
        <begin position="68"/>
        <end position="89"/>
    </location>
</feature>
<reference evidence="5 6" key="1">
    <citation type="journal article" date="2018" name="Mol. Plant">
        <title>The genome of Artemisia annua provides insight into the evolution of Asteraceae family and artemisinin biosynthesis.</title>
        <authorList>
            <person name="Shen Q."/>
            <person name="Zhang L."/>
            <person name="Liao Z."/>
            <person name="Wang S."/>
            <person name="Yan T."/>
            <person name="Shi P."/>
            <person name="Liu M."/>
            <person name="Fu X."/>
            <person name="Pan Q."/>
            <person name="Wang Y."/>
            <person name="Lv Z."/>
            <person name="Lu X."/>
            <person name="Zhang F."/>
            <person name="Jiang W."/>
            <person name="Ma Y."/>
            <person name="Chen M."/>
            <person name="Hao X."/>
            <person name="Li L."/>
            <person name="Tang Y."/>
            <person name="Lv G."/>
            <person name="Zhou Y."/>
            <person name="Sun X."/>
            <person name="Brodelius P.E."/>
            <person name="Rose J.K.C."/>
            <person name="Tang K."/>
        </authorList>
    </citation>
    <scope>NUCLEOTIDE SEQUENCE [LARGE SCALE GENOMIC DNA]</scope>
    <source>
        <strain evidence="6">cv. Huhao1</strain>
        <tissue evidence="5">Leaf</tissue>
    </source>
</reference>
<gene>
    <name evidence="5" type="ORF">CTI12_AA037180</name>
</gene>
<keyword evidence="2" id="KW-0067">ATP-binding</keyword>
<keyword evidence="5" id="KW-0378">Hydrolase</keyword>